<reference evidence="2" key="2">
    <citation type="journal article" date="2023" name="Plants (Basel)">
        <title>Annotation of the Turnera subulata (Passifloraceae) Draft Genome Reveals the S-Locus Evolved after the Divergence of Turneroideae from Passifloroideae in a Stepwise Manner.</title>
        <authorList>
            <person name="Henning P.M."/>
            <person name="Roalson E.H."/>
            <person name="Mir W."/>
            <person name="McCubbin A.G."/>
            <person name="Shore J.S."/>
        </authorList>
    </citation>
    <scope>NUCLEOTIDE SEQUENCE</scope>
    <source>
        <strain evidence="2">F60SS</strain>
    </source>
</reference>
<dbReference type="AlphaFoldDB" id="A0A9Q0JCH9"/>
<organism evidence="2 3">
    <name type="scientific">Turnera subulata</name>
    <dbReference type="NCBI Taxonomy" id="218843"/>
    <lineage>
        <taxon>Eukaryota</taxon>
        <taxon>Viridiplantae</taxon>
        <taxon>Streptophyta</taxon>
        <taxon>Embryophyta</taxon>
        <taxon>Tracheophyta</taxon>
        <taxon>Spermatophyta</taxon>
        <taxon>Magnoliopsida</taxon>
        <taxon>eudicotyledons</taxon>
        <taxon>Gunneridae</taxon>
        <taxon>Pentapetalae</taxon>
        <taxon>rosids</taxon>
        <taxon>fabids</taxon>
        <taxon>Malpighiales</taxon>
        <taxon>Passifloraceae</taxon>
        <taxon>Turnera</taxon>
    </lineage>
</organism>
<feature type="compositionally biased region" description="Basic and acidic residues" evidence="1">
    <location>
        <begin position="16"/>
        <end position="28"/>
    </location>
</feature>
<evidence type="ECO:0000313" key="2">
    <source>
        <dbReference type="EMBL" id="KAJ4837616.1"/>
    </source>
</evidence>
<gene>
    <name evidence="2" type="ORF">Tsubulata_044301</name>
</gene>
<evidence type="ECO:0000313" key="3">
    <source>
        <dbReference type="Proteomes" id="UP001141552"/>
    </source>
</evidence>
<dbReference type="PANTHER" id="PTHR48238:SF1">
    <property type="entry name" value="(RAPE) HYPOTHETICAL PROTEIN"/>
    <property type="match status" value="1"/>
</dbReference>
<proteinExistence type="predicted"/>
<dbReference type="Proteomes" id="UP001141552">
    <property type="component" value="Unassembled WGS sequence"/>
</dbReference>
<keyword evidence="3" id="KW-1185">Reference proteome</keyword>
<evidence type="ECO:0000256" key="1">
    <source>
        <dbReference type="SAM" id="MobiDB-lite"/>
    </source>
</evidence>
<dbReference type="PANTHER" id="PTHR48238">
    <property type="entry name" value="BNACNNG09570D PROTEIN"/>
    <property type="match status" value="1"/>
</dbReference>
<feature type="region of interest" description="Disordered" evidence="1">
    <location>
        <begin position="42"/>
        <end position="67"/>
    </location>
</feature>
<feature type="compositionally biased region" description="Low complexity" evidence="1">
    <location>
        <begin position="168"/>
        <end position="178"/>
    </location>
</feature>
<protein>
    <submittedName>
        <fullName evidence="2">Uncharacterized protein</fullName>
    </submittedName>
</protein>
<reference evidence="2" key="1">
    <citation type="submission" date="2022-02" db="EMBL/GenBank/DDBJ databases">
        <authorList>
            <person name="Henning P.M."/>
            <person name="McCubbin A.G."/>
            <person name="Shore J.S."/>
        </authorList>
    </citation>
    <scope>NUCLEOTIDE SEQUENCE</scope>
    <source>
        <strain evidence="2">F60SS</strain>
        <tissue evidence="2">Leaves</tissue>
    </source>
</reference>
<name>A0A9Q0JCH9_9ROSI</name>
<feature type="region of interest" description="Disordered" evidence="1">
    <location>
        <begin position="168"/>
        <end position="191"/>
    </location>
</feature>
<dbReference type="OrthoDB" id="2162449at2759"/>
<sequence length="191" mass="20548">MFGRMRPSSSSLDSLEMERPPPKILKDDSLSIYEATLMKLKLGSRREPSSSMEEAVDMESDCSTGSVSRTSMETVTMEHDSTPTCTSQLRLISADEEAMAVDSNCSSASVLSSTSSACQSVGDLMQQQSSNMSILYMFSRYSNARNAGNPPPREASTVSHGSVCASQTSSSCHSTGSSRNEHSQHECLGSF</sequence>
<comment type="caution">
    <text evidence="2">The sequence shown here is derived from an EMBL/GenBank/DDBJ whole genome shotgun (WGS) entry which is preliminary data.</text>
</comment>
<feature type="region of interest" description="Disordered" evidence="1">
    <location>
        <begin position="1"/>
        <end position="28"/>
    </location>
</feature>
<accession>A0A9Q0JCH9</accession>
<dbReference type="EMBL" id="JAKUCV010003784">
    <property type="protein sequence ID" value="KAJ4837616.1"/>
    <property type="molecule type" value="Genomic_DNA"/>
</dbReference>